<reference evidence="12 13" key="1">
    <citation type="submission" date="2018-08" db="EMBL/GenBank/DDBJ databases">
        <title>Meiothermus granaticius genome AF-68 sequencing project.</title>
        <authorList>
            <person name="Da Costa M.S."/>
            <person name="Albuquerque L."/>
            <person name="Raposo P."/>
            <person name="Froufe H.J.C."/>
            <person name="Barroso C.S."/>
            <person name="Egas C."/>
        </authorList>
    </citation>
    <scope>NUCLEOTIDE SEQUENCE [LARGE SCALE GENOMIC DNA]</scope>
    <source>
        <strain evidence="12 13">AF-68</strain>
    </source>
</reference>
<evidence type="ECO:0000256" key="4">
    <source>
        <dbReference type="ARBA" id="ARBA00022519"/>
    </source>
</evidence>
<dbReference type="EMBL" id="QWLB01000023">
    <property type="protein sequence ID" value="RIH92222.1"/>
    <property type="molecule type" value="Genomic_DNA"/>
</dbReference>
<keyword evidence="7 11" id="KW-1133">Transmembrane helix</keyword>
<keyword evidence="5" id="KW-0762">Sugar transport</keyword>
<evidence type="ECO:0000313" key="13">
    <source>
        <dbReference type="Proteomes" id="UP000266178"/>
    </source>
</evidence>
<evidence type="ECO:0000256" key="8">
    <source>
        <dbReference type="ARBA" id="ARBA00023136"/>
    </source>
</evidence>
<dbReference type="InterPro" id="IPR001851">
    <property type="entry name" value="ABC_transp_permease"/>
</dbReference>
<feature type="transmembrane region" description="Helical" evidence="11">
    <location>
        <begin position="132"/>
        <end position="149"/>
    </location>
</feature>
<accession>A0A399FBD9</accession>
<keyword evidence="4" id="KW-0997">Cell inner membrane</keyword>
<dbReference type="GO" id="GO:0005886">
    <property type="term" value="C:plasma membrane"/>
    <property type="evidence" value="ECO:0007669"/>
    <property type="project" value="UniProtKB-SubCell"/>
</dbReference>
<dbReference type="PANTHER" id="PTHR32196:SF32">
    <property type="entry name" value="XYLOSE TRANSPORT SYSTEM PERMEASE PROTEIN XYLH"/>
    <property type="match status" value="1"/>
</dbReference>
<dbReference type="Pfam" id="PF02653">
    <property type="entry name" value="BPD_transp_2"/>
    <property type="match status" value="1"/>
</dbReference>
<keyword evidence="6 11" id="KW-0812">Transmembrane</keyword>
<evidence type="ECO:0000256" key="10">
    <source>
        <dbReference type="ARBA" id="ARBA00035686"/>
    </source>
</evidence>
<proteinExistence type="predicted"/>
<evidence type="ECO:0000256" key="6">
    <source>
        <dbReference type="ARBA" id="ARBA00022692"/>
    </source>
</evidence>
<feature type="transmembrane region" description="Helical" evidence="11">
    <location>
        <begin position="330"/>
        <end position="349"/>
    </location>
</feature>
<evidence type="ECO:0000256" key="7">
    <source>
        <dbReference type="ARBA" id="ARBA00022989"/>
    </source>
</evidence>
<dbReference type="CDD" id="cd06579">
    <property type="entry name" value="TM_PBP1_transp_AraH_like"/>
    <property type="match status" value="1"/>
</dbReference>
<feature type="transmembrane region" description="Helical" evidence="11">
    <location>
        <begin position="21"/>
        <end position="42"/>
    </location>
</feature>
<keyword evidence="3" id="KW-1003">Cell membrane</keyword>
<feature type="transmembrane region" description="Helical" evidence="11">
    <location>
        <begin position="249"/>
        <end position="269"/>
    </location>
</feature>
<keyword evidence="13" id="KW-1185">Reference proteome</keyword>
<comment type="subcellular location">
    <subcellularLocation>
        <location evidence="1">Cell membrane</location>
        <topology evidence="1">Multi-pass membrane protein</topology>
    </subcellularLocation>
</comment>
<gene>
    <name evidence="12" type="primary">xylH_1</name>
    <name evidence="12" type="ORF">Mgrana_01891</name>
</gene>
<feature type="transmembrane region" description="Helical" evidence="11">
    <location>
        <begin position="216"/>
        <end position="237"/>
    </location>
</feature>
<evidence type="ECO:0000256" key="9">
    <source>
        <dbReference type="ARBA" id="ARBA00035611"/>
    </source>
</evidence>
<keyword evidence="2" id="KW-0813">Transport</keyword>
<feature type="transmembrane region" description="Helical" evidence="11">
    <location>
        <begin position="356"/>
        <end position="378"/>
    </location>
</feature>
<dbReference type="PANTHER" id="PTHR32196">
    <property type="entry name" value="ABC TRANSPORTER PERMEASE PROTEIN YPHD-RELATED-RELATED"/>
    <property type="match status" value="1"/>
</dbReference>
<keyword evidence="8 11" id="KW-0472">Membrane</keyword>
<name>A0A399FBD9_9DEIN</name>
<protein>
    <recommendedName>
        <fullName evidence="10">Xylose transport system permease protein XylH</fullName>
    </recommendedName>
</protein>
<evidence type="ECO:0000256" key="3">
    <source>
        <dbReference type="ARBA" id="ARBA00022475"/>
    </source>
</evidence>
<evidence type="ECO:0000313" key="12">
    <source>
        <dbReference type="EMBL" id="RIH92222.1"/>
    </source>
</evidence>
<comment type="caution">
    <text evidence="12">The sequence shown here is derived from an EMBL/GenBank/DDBJ whole genome shotgun (WGS) entry which is preliminary data.</text>
</comment>
<feature type="transmembrane region" description="Helical" evidence="11">
    <location>
        <begin position="54"/>
        <end position="76"/>
    </location>
</feature>
<comment type="function">
    <text evidence="9">Part of the binding-protein-dependent transport system for D-xylose. Probably responsible for the translocation of the substrate across the membrane.</text>
</comment>
<dbReference type="AlphaFoldDB" id="A0A399FBD9"/>
<evidence type="ECO:0000256" key="2">
    <source>
        <dbReference type="ARBA" id="ARBA00022448"/>
    </source>
</evidence>
<evidence type="ECO:0000256" key="11">
    <source>
        <dbReference type="SAM" id="Phobius"/>
    </source>
</evidence>
<dbReference type="GO" id="GO:0022857">
    <property type="term" value="F:transmembrane transporter activity"/>
    <property type="evidence" value="ECO:0007669"/>
    <property type="project" value="InterPro"/>
</dbReference>
<dbReference type="OrthoDB" id="9813906at2"/>
<organism evidence="12 13">
    <name type="scientific">Meiothermus granaticius NBRC 107808</name>
    <dbReference type="NCBI Taxonomy" id="1227551"/>
    <lineage>
        <taxon>Bacteria</taxon>
        <taxon>Thermotogati</taxon>
        <taxon>Deinococcota</taxon>
        <taxon>Deinococci</taxon>
        <taxon>Thermales</taxon>
        <taxon>Thermaceae</taxon>
        <taxon>Meiothermus</taxon>
    </lineage>
</organism>
<feature type="transmembrane region" description="Helical" evidence="11">
    <location>
        <begin position="300"/>
        <end position="318"/>
    </location>
</feature>
<dbReference type="Proteomes" id="UP000266178">
    <property type="component" value="Unassembled WGS sequence"/>
</dbReference>
<evidence type="ECO:0000256" key="5">
    <source>
        <dbReference type="ARBA" id="ARBA00022597"/>
    </source>
</evidence>
<feature type="transmembrane region" description="Helical" evidence="11">
    <location>
        <begin position="384"/>
        <end position="400"/>
    </location>
</feature>
<feature type="transmembrane region" description="Helical" evidence="11">
    <location>
        <begin position="107"/>
        <end position="125"/>
    </location>
</feature>
<dbReference type="RefSeq" id="WP_119357365.1">
    <property type="nucleotide sequence ID" value="NZ_BJXM01000001.1"/>
</dbReference>
<sequence length="408" mass="43059">MQNAPTTPSAPRRSLLESLGVDLQLLTMLLALVIVWIGFQIWSEGTFLSPRNLWFLAVQTAVVGIMVGGMVLVIVARQIDLSVGSVLGFTAMIMAVLQSHALSGKGWPWELALLVGLGVGVLIGAFNGYLTAYWGVPAFVVTLAGLLIFRNATFSVSNITISPLDPTFQILGGGNNGSIGGFWTWVFGGIAALLIIWQTLLGRARRQRNGFAVRPVWAEVLVTGITLLIVFGFVKVMNDYPIPGTNPPVPAGISVPVLIAVVVLGFLHWMSRSTRFGRYIYAIGGNPEAALLAGINVKRMLVYIFMLMGFLTALAAAVQAARLNAATPGLGMNLELTVIAGAVIGGTVLSGGSGTILGAALGSLLISSLVNGLGLVGVPTEQQNIYVGIVLLVAVLWNTITNRRKGSR</sequence>
<evidence type="ECO:0000256" key="1">
    <source>
        <dbReference type="ARBA" id="ARBA00004651"/>
    </source>
</evidence>
<feature type="transmembrane region" description="Helical" evidence="11">
    <location>
        <begin position="182"/>
        <end position="204"/>
    </location>
</feature>
<feature type="transmembrane region" description="Helical" evidence="11">
    <location>
        <begin position="83"/>
        <end position="101"/>
    </location>
</feature>